<sequence length="168" mass="18578">MTYQILEVDLDDPRAAMLRGVLDDDLGRRYGPLNQDEPADVTAARIEALRVTPAQVVATWIAVLDETAVGHVMLRRLGTEWELKRLIVTPGARGRGIGRALSERVIKRAREEGANRVILQTGKPQPESIALYEDLGFTSIPVYEPYRATMPNSLCFALPLVQDPLTAS</sequence>
<organism evidence="4 5">
    <name type="scientific">Microbacterium invictum</name>
    <dbReference type="NCBI Taxonomy" id="515415"/>
    <lineage>
        <taxon>Bacteria</taxon>
        <taxon>Bacillati</taxon>
        <taxon>Actinomycetota</taxon>
        <taxon>Actinomycetes</taxon>
        <taxon>Micrococcales</taxon>
        <taxon>Microbacteriaceae</taxon>
        <taxon>Microbacterium</taxon>
    </lineage>
</organism>
<dbReference type="Proteomes" id="UP001324533">
    <property type="component" value="Chromosome"/>
</dbReference>
<dbReference type="InterPro" id="IPR016181">
    <property type="entry name" value="Acyl_CoA_acyltransferase"/>
</dbReference>
<keyword evidence="5" id="KW-1185">Reference proteome</keyword>
<evidence type="ECO:0000259" key="3">
    <source>
        <dbReference type="PROSITE" id="PS51186"/>
    </source>
</evidence>
<dbReference type="InterPro" id="IPR050832">
    <property type="entry name" value="Bact_Acetyltransf"/>
</dbReference>
<evidence type="ECO:0000313" key="5">
    <source>
        <dbReference type="Proteomes" id="UP001324533"/>
    </source>
</evidence>
<gene>
    <name evidence="4" type="ORF">T9R20_16875</name>
</gene>
<evidence type="ECO:0000313" key="4">
    <source>
        <dbReference type="EMBL" id="WQB70347.1"/>
    </source>
</evidence>
<dbReference type="SUPFAM" id="SSF55729">
    <property type="entry name" value="Acyl-CoA N-acyltransferases (Nat)"/>
    <property type="match status" value="1"/>
</dbReference>
<keyword evidence="1" id="KW-0808">Transferase</keyword>
<dbReference type="Gene3D" id="3.40.630.30">
    <property type="match status" value="1"/>
</dbReference>
<evidence type="ECO:0000256" key="2">
    <source>
        <dbReference type="ARBA" id="ARBA00023315"/>
    </source>
</evidence>
<dbReference type="RefSeq" id="WP_322410494.1">
    <property type="nucleotide sequence ID" value="NZ_CP139779.1"/>
</dbReference>
<reference evidence="4 5" key="1">
    <citation type="submission" date="2023-06" db="EMBL/GenBank/DDBJ databases">
        <title>Rock-solubilizing bacteria, Microbacterium invictum, promotes re-establishment of vegetation in rocky wasteland by accelerating rock bio-weathering and reshaping soil bacterial community.</title>
        <authorList>
            <person name="Liu C."/>
        </authorList>
    </citation>
    <scope>NUCLEOTIDE SEQUENCE [LARGE SCALE GENOMIC DNA]</scope>
    <source>
        <strain evidence="4 5">X-18</strain>
    </source>
</reference>
<keyword evidence="2" id="KW-0012">Acyltransferase</keyword>
<dbReference type="CDD" id="cd04301">
    <property type="entry name" value="NAT_SF"/>
    <property type="match status" value="1"/>
</dbReference>
<dbReference type="PROSITE" id="PS51186">
    <property type="entry name" value="GNAT"/>
    <property type="match status" value="1"/>
</dbReference>
<feature type="domain" description="N-acetyltransferase" evidence="3">
    <location>
        <begin position="16"/>
        <end position="161"/>
    </location>
</feature>
<protein>
    <submittedName>
        <fullName evidence="4">GNAT family N-acetyltransferase</fullName>
    </submittedName>
</protein>
<dbReference type="InterPro" id="IPR000182">
    <property type="entry name" value="GNAT_dom"/>
</dbReference>
<dbReference type="Pfam" id="PF00583">
    <property type="entry name" value="Acetyltransf_1"/>
    <property type="match status" value="1"/>
</dbReference>
<evidence type="ECO:0000256" key="1">
    <source>
        <dbReference type="ARBA" id="ARBA00022679"/>
    </source>
</evidence>
<name>A0ABZ0V9R0_9MICO</name>
<dbReference type="PANTHER" id="PTHR43877">
    <property type="entry name" value="AMINOALKYLPHOSPHONATE N-ACETYLTRANSFERASE-RELATED-RELATED"/>
    <property type="match status" value="1"/>
</dbReference>
<accession>A0ABZ0V9R0</accession>
<proteinExistence type="predicted"/>
<dbReference type="EMBL" id="CP139779">
    <property type="protein sequence ID" value="WQB70347.1"/>
    <property type="molecule type" value="Genomic_DNA"/>
</dbReference>